<evidence type="ECO:0008006" key="5">
    <source>
        <dbReference type="Google" id="ProtNLM"/>
    </source>
</evidence>
<feature type="chain" id="PRO_5038802192" description="Lipoprotein" evidence="2">
    <location>
        <begin position="23"/>
        <end position="406"/>
    </location>
</feature>
<evidence type="ECO:0000313" key="4">
    <source>
        <dbReference type="Proteomes" id="UP000824179"/>
    </source>
</evidence>
<evidence type="ECO:0000256" key="2">
    <source>
        <dbReference type="SAM" id="SignalP"/>
    </source>
</evidence>
<organism evidence="3 4">
    <name type="scientific">Candidatus Coproplasma stercoripullorum</name>
    <dbReference type="NCBI Taxonomy" id="2840751"/>
    <lineage>
        <taxon>Bacteria</taxon>
        <taxon>Bacillati</taxon>
        <taxon>Bacillota</taxon>
        <taxon>Clostridia</taxon>
        <taxon>Eubacteriales</taxon>
        <taxon>Candidatus Coproplasma</taxon>
    </lineage>
</organism>
<proteinExistence type="predicted"/>
<dbReference type="AlphaFoldDB" id="A0A9D1AEI1"/>
<feature type="region of interest" description="Disordered" evidence="1">
    <location>
        <begin position="20"/>
        <end position="50"/>
    </location>
</feature>
<reference evidence="3" key="2">
    <citation type="journal article" date="2021" name="PeerJ">
        <title>Extensive microbial diversity within the chicken gut microbiome revealed by metagenomics and culture.</title>
        <authorList>
            <person name="Gilroy R."/>
            <person name="Ravi A."/>
            <person name="Getino M."/>
            <person name="Pursley I."/>
            <person name="Horton D.L."/>
            <person name="Alikhan N.F."/>
            <person name="Baker D."/>
            <person name="Gharbi K."/>
            <person name="Hall N."/>
            <person name="Watson M."/>
            <person name="Adriaenssens E.M."/>
            <person name="Foster-Nyarko E."/>
            <person name="Jarju S."/>
            <person name="Secka A."/>
            <person name="Antonio M."/>
            <person name="Oren A."/>
            <person name="Chaudhuri R.R."/>
            <person name="La Ragione R."/>
            <person name="Hildebrand F."/>
            <person name="Pallen M.J."/>
        </authorList>
    </citation>
    <scope>NUCLEOTIDE SEQUENCE</scope>
    <source>
        <strain evidence="3">ChiW25-3613</strain>
    </source>
</reference>
<name>A0A9D1AEI1_9FIRM</name>
<accession>A0A9D1AEI1</accession>
<protein>
    <recommendedName>
        <fullName evidence="5">Lipoprotein</fullName>
    </recommendedName>
</protein>
<sequence length="406" mass="44585">MKKLMVLILCCLLALSSAGCSSQRDDSSVSGAPSDTQSPAGPDSEQGKQDLSQLDVSKYSGFFGKYTTLTDQTTGVPVMDALLPYGWTAQVHSDWSFVSTSNPCIANIQFTSPDKEASVLIQTSHDYLQSYDTSGLFPHRDYIDKETYIVHLAYKNAGQVLDLYFNGIFGTGGTVVDETPVPDEVQSILDQAAQLYLTTLVNGINQVGGGYGVTAQASGSEGTISLRRYRFTGSDGKSYLADAMALCVAAEYIAPSYGTNFINIPWTVPAVIVYTAQDEATLEKYRAQYEMIRENSVLRNEFNHVKHVYGSYIRNMVMQQMASSIAAMTQAQAESYMDNYNPSDYTSDDWANDWSDFIYDRNEYTTADGGTIKASTEFDSVYQNGDAFYFGSPGSAPFGWEQLTPN</sequence>
<dbReference type="EMBL" id="DVHB01000005">
    <property type="protein sequence ID" value="HIR38780.1"/>
    <property type="molecule type" value="Genomic_DNA"/>
</dbReference>
<dbReference type="Proteomes" id="UP000824179">
    <property type="component" value="Unassembled WGS sequence"/>
</dbReference>
<evidence type="ECO:0000313" key="3">
    <source>
        <dbReference type="EMBL" id="HIR38780.1"/>
    </source>
</evidence>
<feature type="compositionally biased region" description="Polar residues" evidence="1">
    <location>
        <begin position="28"/>
        <end position="39"/>
    </location>
</feature>
<gene>
    <name evidence="3" type="ORF">IAB90_00200</name>
</gene>
<feature type="signal peptide" evidence="2">
    <location>
        <begin position="1"/>
        <end position="22"/>
    </location>
</feature>
<evidence type="ECO:0000256" key="1">
    <source>
        <dbReference type="SAM" id="MobiDB-lite"/>
    </source>
</evidence>
<comment type="caution">
    <text evidence="3">The sequence shown here is derived from an EMBL/GenBank/DDBJ whole genome shotgun (WGS) entry which is preliminary data.</text>
</comment>
<keyword evidence="2" id="KW-0732">Signal</keyword>
<dbReference type="PROSITE" id="PS51257">
    <property type="entry name" value="PROKAR_LIPOPROTEIN"/>
    <property type="match status" value="1"/>
</dbReference>
<reference evidence="3" key="1">
    <citation type="submission" date="2020-10" db="EMBL/GenBank/DDBJ databases">
        <authorList>
            <person name="Gilroy R."/>
        </authorList>
    </citation>
    <scope>NUCLEOTIDE SEQUENCE</scope>
    <source>
        <strain evidence="3">ChiW25-3613</strain>
    </source>
</reference>